<dbReference type="InterPro" id="IPR036388">
    <property type="entry name" value="WH-like_DNA-bd_sf"/>
</dbReference>
<name>A0ABZ3CA27_9ACTN</name>
<reference evidence="2 3" key="1">
    <citation type="journal article" date="2023" name="Environ Microbiome">
        <title>A coral-associated actinobacterium mitigates coral bleaching under heat stress.</title>
        <authorList>
            <person name="Li J."/>
            <person name="Zou Y."/>
            <person name="Li Q."/>
            <person name="Zhang J."/>
            <person name="Bourne D.G."/>
            <person name="Lyu Y."/>
            <person name="Liu C."/>
            <person name="Zhang S."/>
        </authorList>
    </citation>
    <scope>NUCLEOTIDE SEQUENCE [LARGE SCALE GENOMIC DNA]</scope>
    <source>
        <strain evidence="2 3">SCSIO 13291</strain>
    </source>
</reference>
<accession>A0ABZ3CA27</accession>
<evidence type="ECO:0000313" key="2">
    <source>
        <dbReference type="EMBL" id="WZW98615.1"/>
    </source>
</evidence>
<evidence type="ECO:0000313" key="3">
    <source>
        <dbReference type="Proteomes" id="UP001434337"/>
    </source>
</evidence>
<gene>
    <name evidence="2" type="ORF">PCC79_17310</name>
</gene>
<proteinExistence type="predicted"/>
<keyword evidence="3" id="KW-1185">Reference proteome</keyword>
<dbReference type="EMBL" id="CP115965">
    <property type="protein sequence ID" value="WZW98615.1"/>
    <property type="molecule type" value="Genomic_DNA"/>
</dbReference>
<organism evidence="2 3">
    <name type="scientific">Propioniciclava soli</name>
    <dbReference type="NCBI Taxonomy" id="2775081"/>
    <lineage>
        <taxon>Bacteria</taxon>
        <taxon>Bacillati</taxon>
        <taxon>Actinomycetota</taxon>
        <taxon>Actinomycetes</taxon>
        <taxon>Propionibacteriales</taxon>
        <taxon>Propionibacteriaceae</taxon>
        <taxon>Propioniciclava</taxon>
    </lineage>
</organism>
<sequence length="678" mass="73114">MTGRISPRRVVRSAGVDGDGQPLNSYPLVHPIAGARPRTPWAVHLADATGRYRLLCVDLDANGSSEAAAADATQFGELVSELGIEHLVCASGPTGGRHVWIGLRDALDAEAVRALAYLLKAWLPSLDVAPLTNPTSGCARPPGAPHRLGGNSQVIAGSVAVLTEPTVTTGQIHALMSRVADHVHAVEPATQPTRSRPVAVVDGMPFLPGTKRALSASCRGLLEATPTGDLSTVLWRVLCGAAAARWRFRDVLALADAPGLEHARTLRAGATRMPRPTRGPASPTAMLRRQWTRAVQAVAQLGPGQAIEGTDKSFDTRAEVVTELVRTVQRRADATAGRWGRSRACHAQRRVLDALCLFHLQGVRPDEVEADIRRLAMTCGLDRETARRSLLALTTDGWITRTQSAAGRRGARWSIDPGGAVHSRISELLSQADPRPAGTGSALRSALLNQLADRLNDNAHDAFATNGGLGPDAGTLYGRLREPMDAAECSYLLGWSIDKTTIMLDRLNSVGLVEWRERCWRRVDTAQIDQVAIALGTNGVGQRRADLYAVERTLWAWWCTEVEQLRTVRSQRGSQRVRQARSWPPHPRRHNGRADFAAARRTLRRRPETLVGLVSLRGTPEAALISRPTFGALSPRTTLNRTGPGLPGRVTPGSSERSRSKNFAPGCPPTALLLTSGR</sequence>
<dbReference type="RefSeq" id="WP_342372617.1">
    <property type="nucleotide sequence ID" value="NZ_CP115965.1"/>
</dbReference>
<dbReference type="Gene3D" id="1.10.10.10">
    <property type="entry name" value="Winged helix-like DNA-binding domain superfamily/Winged helix DNA-binding domain"/>
    <property type="match status" value="1"/>
</dbReference>
<evidence type="ECO:0000256" key="1">
    <source>
        <dbReference type="SAM" id="MobiDB-lite"/>
    </source>
</evidence>
<protein>
    <recommendedName>
        <fullName evidence="4">Primase C-terminal 1 domain-containing protein</fullName>
    </recommendedName>
</protein>
<feature type="region of interest" description="Disordered" evidence="1">
    <location>
        <begin position="634"/>
        <end position="669"/>
    </location>
</feature>
<evidence type="ECO:0008006" key="4">
    <source>
        <dbReference type="Google" id="ProtNLM"/>
    </source>
</evidence>
<dbReference type="Proteomes" id="UP001434337">
    <property type="component" value="Chromosome"/>
</dbReference>